<comment type="caution">
    <text evidence="3">The sequence shown here is derived from an EMBL/GenBank/DDBJ whole genome shotgun (WGS) entry which is preliminary data.</text>
</comment>
<feature type="coiled-coil region" evidence="1">
    <location>
        <begin position="168"/>
        <end position="195"/>
    </location>
</feature>
<keyword evidence="1" id="KW-0175">Coiled coil</keyword>
<feature type="region of interest" description="Disordered" evidence="2">
    <location>
        <begin position="98"/>
        <end position="124"/>
    </location>
</feature>
<accession>A0A5B7CLA4</accession>
<evidence type="ECO:0000313" key="3">
    <source>
        <dbReference type="EMBL" id="MPC10329.1"/>
    </source>
</evidence>
<feature type="compositionally biased region" description="Low complexity" evidence="2">
    <location>
        <begin position="281"/>
        <end position="303"/>
    </location>
</feature>
<feature type="compositionally biased region" description="Polar residues" evidence="2">
    <location>
        <begin position="562"/>
        <end position="579"/>
    </location>
</feature>
<name>A0A5B7CLA4_PORTR</name>
<evidence type="ECO:0000256" key="1">
    <source>
        <dbReference type="SAM" id="Coils"/>
    </source>
</evidence>
<dbReference type="OrthoDB" id="2596881at2759"/>
<proteinExistence type="predicted"/>
<protein>
    <submittedName>
        <fullName evidence="3">Uncharacterized protein</fullName>
    </submittedName>
</protein>
<evidence type="ECO:0000313" key="4">
    <source>
        <dbReference type="Proteomes" id="UP000324222"/>
    </source>
</evidence>
<reference evidence="3 4" key="1">
    <citation type="submission" date="2019-05" db="EMBL/GenBank/DDBJ databases">
        <title>Another draft genome of Portunus trituberculatus and its Hox gene families provides insights of decapod evolution.</title>
        <authorList>
            <person name="Jeong J.-H."/>
            <person name="Song I."/>
            <person name="Kim S."/>
            <person name="Choi T."/>
            <person name="Kim D."/>
            <person name="Ryu S."/>
            <person name="Kim W."/>
        </authorList>
    </citation>
    <scope>NUCLEOTIDE SEQUENCE [LARGE SCALE GENOMIC DNA]</scope>
    <source>
        <tissue evidence="3">Muscle</tissue>
    </source>
</reference>
<feature type="region of interest" description="Disordered" evidence="2">
    <location>
        <begin position="327"/>
        <end position="354"/>
    </location>
</feature>
<feature type="region of interest" description="Disordered" evidence="2">
    <location>
        <begin position="196"/>
        <end position="303"/>
    </location>
</feature>
<dbReference type="AlphaFoldDB" id="A0A5B7CLA4"/>
<feature type="region of interest" description="Disordered" evidence="2">
    <location>
        <begin position="560"/>
        <end position="579"/>
    </location>
</feature>
<dbReference type="EMBL" id="VSRR010000112">
    <property type="protein sequence ID" value="MPC10329.1"/>
    <property type="molecule type" value="Genomic_DNA"/>
</dbReference>
<feature type="compositionally biased region" description="Gly residues" evidence="2">
    <location>
        <begin position="98"/>
        <end position="108"/>
    </location>
</feature>
<gene>
    <name evidence="3" type="ORF">E2C01_002963</name>
</gene>
<evidence type="ECO:0000256" key="2">
    <source>
        <dbReference type="SAM" id="MobiDB-lite"/>
    </source>
</evidence>
<feature type="region of interest" description="Disordered" evidence="2">
    <location>
        <begin position="1"/>
        <end position="22"/>
    </location>
</feature>
<keyword evidence="4" id="KW-1185">Reference proteome</keyword>
<dbReference type="Proteomes" id="UP000324222">
    <property type="component" value="Unassembled WGS sequence"/>
</dbReference>
<sequence>MYLNVNLTPPPPAAAEGSCTTPKTPEILNSLINLTSPPLPHSYSQYQCELDNGALQSPVSDLSSPGDEFGSIGRKQSDMRHLAEAMGSCGEGGLVGGSPGTSGMGGPLAGASPPSTPDLPSPVNTVEATKSALIKEGLKLQIRSKLQAAGVDTPESLLDETKIFKDESENVEDVNLRLKTEIQRLTSEKMKLEKLLGDPNHRAHCRHTGRCAKTQPRPPLVIVTPAESPGATTSSSCSSSSASSTTSSSSLESPTSPPLPCSSSYEPPTTIVPHVTTQSQSPLSMTTLPPDTTTTSSDSVSCASSTSSQFLAPKYSPAQVVNQRHHPYQFPGRSHQSSGVGGEKQGYGSPASTSDCQTKPNYNYTCLGVPQTHEFVPPTLPSQKPMYTAPKSRSGGLVRYNPYSTRPSPVTSPLATHTHPQPRTVVACGDSYVQANNNTGCGREDQQRRHLLKTVTVTDNVNAMFVCIAPFVFVVKVSVYPVLSSLIIPRHYVLSITFPGLVLGEAQCPPDATSDARAWTAGHSVGREEKESLQNMVVVVEVIVLLHGHHDLLSNCLHHSKQPSNSTGSRHTWSSMSEN</sequence>
<feature type="compositionally biased region" description="Low complexity" evidence="2">
    <location>
        <begin position="227"/>
        <end position="254"/>
    </location>
</feature>
<organism evidence="3 4">
    <name type="scientific">Portunus trituberculatus</name>
    <name type="common">Swimming crab</name>
    <name type="synonym">Neptunus trituberculatus</name>
    <dbReference type="NCBI Taxonomy" id="210409"/>
    <lineage>
        <taxon>Eukaryota</taxon>
        <taxon>Metazoa</taxon>
        <taxon>Ecdysozoa</taxon>
        <taxon>Arthropoda</taxon>
        <taxon>Crustacea</taxon>
        <taxon>Multicrustacea</taxon>
        <taxon>Malacostraca</taxon>
        <taxon>Eumalacostraca</taxon>
        <taxon>Eucarida</taxon>
        <taxon>Decapoda</taxon>
        <taxon>Pleocyemata</taxon>
        <taxon>Brachyura</taxon>
        <taxon>Eubrachyura</taxon>
        <taxon>Portunoidea</taxon>
        <taxon>Portunidae</taxon>
        <taxon>Portuninae</taxon>
        <taxon>Portunus</taxon>
    </lineage>
</organism>